<proteinExistence type="predicted"/>
<evidence type="ECO:0000313" key="3">
    <source>
        <dbReference type="Proteomes" id="UP000298340"/>
    </source>
</evidence>
<dbReference type="PROSITE" id="PS51257">
    <property type="entry name" value="PROKAR_LIPOPROTEIN"/>
    <property type="match status" value="1"/>
</dbReference>
<feature type="signal peptide" evidence="1">
    <location>
        <begin position="1"/>
        <end position="21"/>
    </location>
</feature>
<dbReference type="Proteomes" id="UP000298340">
    <property type="component" value="Unassembled WGS sequence"/>
</dbReference>
<accession>A0A4Y7UHC4</accession>
<evidence type="ECO:0000256" key="1">
    <source>
        <dbReference type="SAM" id="SignalP"/>
    </source>
</evidence>
<protein>
    <submittedName>
        <fullName evidence="2">Uncharacterized protein</fullName>
    </submittedName>
</protein>
<dbReference type="EMBL" id="QWDN01000002">
    <property type="protein sequence ID" value="TEB45259.1"/>
    <property type="molecule type" value="Genomic_DNA"/>
</dbReference>
<comment type="caution">
    <text evidence="2">The sequence shown here is derived from an EMBL/GenBank/DDBJ whole genome shotgun (WGS) entry which is preliminary data.</text>
</comment>
<feature type="chain" id="PRO_5021464757" evidence="1">
    <location>
        <begin position="22"/>
        <end position="138"/>
    </location>
</feature>
<dbReference type="OrthoDB" id="1357801at2"/>
<organism evidence="2 3">
    <name type="scientific">Flavobacterium circumlabens</name>
    <dbReference type="NCBI Taxonomy" id="2133765"/>
    <lineage>
        <taxon>Bacteria</taxon>
        <taxon>Pseudomonadati</taxon>
        <taxon>Bacteroidota</taxon>
        <taxon>Flavobacteriia</taxon>
        <taxon>Flavobacteriales</taxon>
        <taxon>Flavobacteriaceae</taxon>
        <taxon>Flavobacterium</taxon>
    </lineage>
</organism>
<name>A0A4Y7UHC4_9FLAO</name>
<keyword evidence="1" id="KW-0732">Signal</keyword>
<evidence type="ECO:0000313" key="2">
    <source>
        <dbReference type="EMBL" id="TEB45259.1"/>
    </source>
</evidence>
<reference evidence="2 3" key="1">
    <citation type="journal article" date="2018" name="Syst. Appl. Microbiol.">
        <title>Flavobacterium circumlabens sp. nov. and Flavobacterium cupreum sp. nov., two psychrotrophic species isolated from Antarctic environmental samples.</title>
        <authorList>
            <person name="Kralova S."/>
            <person name="Busse H.J."/>
            <person name="Svec P."/>
            <person name="Maslanova I."/>
            <person name="Stankova E."/>
            <person name="Bartak M."/>
            <person name="Sedlacek I."/>
        </authorList>
    </citation>
    <scope>NUCLEOTIDE SEQUENCE [LARGE SCALE GENOMIC DNA]</scope>
    <source>
        <strain evidence="2 3">CCM 8828</strain>
    </source>
</reference>
<sequence>MKNVLKISALIFLFITISCQAQQMVQTPNDVYKLKANEQQFLNKPLKNLLKEIKPEIKMAYGSLDNPCYFAFRFISPKEIESKPANSNILGLYVYVKEVVDEWGLGKRPKEIEFIWTKEDLEKYGNFTIIRIKVLGKD</sequence>
<dbReference type="AlphaFoldDB" id="A0A4Y7UHC4"/>
<gene>
    <name evidence="2" type="ORF">D0809_08830</name>
</gene>
<dbReference type="RefSeq" id="WP_132034139.1">
    <property type="nucleotide sequence ID" value="NZ_QWDN01000002.1"/>
</dbReference>